<evidence type="ECO:0000313" key="1">
    <source>
        <dbReference type="EMBL" id="CAI3990795.1"/>
    </source>
</evidence>
<sequence>MRLPEGATNGATRAVLLWDADYDRGPAVSKSYAPAQAPKAPRSSAELWEPKREVNGKKKDEPKVHYGFLWVIGNSD</sequence>
<proteinExistence type="predicted"/>
<dbReference type="EMBL" id="CAMXCT010001514">
    <property type="protein sequence ID" value="CAI3990795.1"/>
    <property type="molecule type" value="Genomic_DNA"/>
</dbReference>
<comment type="caution">
    <text evidence="1">The sequence shown here is derived from an EMBL/GenBank/DDBJ whole genome shotgun (WGS) entry which is preliminary data.</text>
</comment>
<reference evidence="1" key="1">
    <citation type="submission" date="2022-10" db="EMBL/GenBank/DDBJ databases">
        <authorList>
            <person name="Chen Y."/>
            <person name="Dougan E. K."/>
            <person name="Chan C."/>
            <person name="Rhodes N."/>
            <person name="Thang M."/>
        </authorList>
    </citation>
    <scope>NUCLEOTIDE SEQUENCE</scope>
</reference>
<evidence type="ECO:0000313" key="2">
    <source>
        <dbReference type="EMBL" id="CAL4778107.1"/>
    </source>
</evidence>
<accession>A0A9P1CFS8</accession>
<gene>
    <name evidence="1" type="ORF">C1SCF055_LOCUS17750</name>
</gene>
<dbReference type="EMBL" id="CAMXCT030001514">
    <property type="protein sequence ID" value="CAL4778107.1"/>
    <property type="molecule type" value="Genomic_DNA"/>
</dbReference>
<evidence type="ECO:0000313" key="3">
    <source>
        <dbReference type="Proteomes" id="UP001152797"/>
    </source>
</evidence>
<dbReference type="Proteomes" id="UP001152797">
    <property type="component" value="Unassembled WGS sequence"/>
</dbReference>
<dbReference type="AlphaFoldDB" id="A0A9P1CFS8"/>
<protein>
    <submittedName>
        <fullName evidence="1">Uncharacterized protein</fullName>
    </submittedName>
</protein>
<keyword evidence="3" id="KW-1185">Reference proteome</keyword>
<dbReference type="EMBL" id="CAMXCT020001514">
    <property type="protein sequence ID" value="CAL1144170.1"/>
    <property type="molecule type" value="Genomic_DNA"/>
</dbReference>
<organism evidence="1">
    <name type="scientific">Cladocopium goreaui</name>
    <dbReference type="NCBI Taxonomy" id="2562237"/>
    <lineage>
        <taxon>Eukaryota</taxon>
        <taxon>Sar</taxon>
        <taxon>Alveolata</taxon>
        <taxon>Dinophyceae</taxon>
        <taxon>Suessiales</taxon>
        <taxon>Symbiodiniaceae</taxon>
        <taxon>Cladocopium</taxon>
    </lineage>
</organism>
<reference evidence="2 3" key="2">
    <citation type="submission" date="2024-05" db="EMBL/GenBank/DDBJ databases">
        <authorList>
            <person name="Chen Y."/>
            <person name="Shah S."/>
            <person name="Dougan E. K."/>
            <person name="Thang M."/>
            <person name="Chan C."/>
        </authorList>
    </citation>
    <scope>NUCLEOTIDE SEQUENCE [LARGE SCALE GENOMIC DNA]</scope>
</reference>
<name>A0A9P1CFS8_9DINO</name>